<dbReference type="AlphaFoldDB" id="A0A1R3JTR4"/>
<evidence type="ECO:0000313" key="1">
    <source>
        <dbReference type="EMBL" id="OMO98131.1"/>
    </source>
</evidence>
<accession>A0A1R3JTR4</accession>
<evidence type="ECO:0000313" key="2">
    <source>
        <dbReference type="Proteomes" id="UP000187203"/>
    </source>
</evidence>
<comment type="caution">
    <text evidence="1">The sequence shown here is derived from an EMBL/GenBank/DDBJ whole genome shotgun (WGS) entry which is preliminary data.</text>
</comment>
<keyword evidence="2" id="KW-1185">Reference proteome</keyword>
<sequence>MDIYYITKRIKQGGAASSAVAAPAIASPL</sequence>
<organism evidence="1 2">
    <name type="scientific">Corchorus olitorius</name>
    <dbReference type="NCBI Taxonomy" id="93759"/>
    <lineage>
        <taxon>Eukaryota</taxon>
        <taxon>Viridiplantae</taxon>
        <taxon>Streptophyta</taxon>
        <taxon>Embryophyta</taxon>
        <taxon>Tracheophyta</taxon>
        <taxon>Spermatophyta</taxon>
        <taxon>Magnoliopsida</taxon>
        <taxon>eudicotyledons</taxon>
        <taxon>Gunneridae</taxon>
        <taxon>Pentapetalae</taxon>
        <taxon>rosids</taxon>
        <taxon>malvids</taxon>
        <taxon>Malvales</taxon>
        <taxon>Malvaceae</taxon>
        <taxon>Grewioideae</taxon>
        <taxon>Apeibeae</taxon>
        <taxon>Corchorus</taxon>
    </lineage>
</organism>
<gene>
    <name evidence="1" type="ORF">COLO4_14131</name>
</gene>
<proteinExistence type="predicted"/>
<dbReference type="EMBL" id="AWUE01015379">
    <property type="protein sequence ID" value="OMO98131.1"/>
    <property type="molecule type" value="Genomic_DNA"/>
</dbReference>
<dbReference type="Proteomes" id="UP000187203">
    <property type="component" value="Unassembled WGS sequence"/>
</dbReference>
<name>A0A1R3JTR4_9ROSI</name>
<protein>
    <submittedName>
        <fullName evidence="1">Uncharacterized protein</fullName>
    </submittedName>
</protein>
<reference evidence="2" key="1">
    <citation type="submission" date="2013-09" db="EMBL/GenBank/DDBJ databases">
        <title>Corchorus olitorius genome sequencing.</title>
        <authorList>
            <person name="Alam M."/>
            <person name="Haque M.S."/>
            <person name="Islam M.S."/>
            <person name="Emdad E.M."/>
            <person name="Islam M.M."/>
            <person name="Ahmed B."/>
            <person name="Halim A."/>
            <person name="Hossen Q.M.M."/>
            <person name="Hossain M.Z."/>
            <person name="Ahmed R."/>
            <person name="Khan M.M."/>
            <person name="Islam R."/>
            <person name="Rashid M.M."/>
            <person name="Khan S.A."/>
            <person name="Rahman M.S."/>
            <person name="Alam M."/>
            <person name="Yahiya A.S."/>
            <person name="Khan M.S."/>
            <person name="Azam M.S."/>
            <person name="Haque T."/>
            <person name="Lashkar M.Z.H."/>
            <person name="Akhand A.I."/>
            <person name="Morshed G."/>
            <person name="Roy S."/>
            <person name="Uddin K.S."/>
            <person name="Rabeya T."/>
            <person name="Hossain A.S."/>
            <person name="Chowdhury A."/>
            <person name="Snigdha A.R."/>
            <person name="Mortoza M.S."/>
            <person name="Matin S.A."/>
            <person name="Hoque S.M.E."/>
            <person name="Islam M.K."/>
            <person name="Roy D.K."/>
            <person name="Haider R."/>
            <person name="Moosa M.M."/>
            <person name="Elias S.M."/>
            <person name="Hasan A.M."/>
            <person name="Jahan S."/>
            <person name="Shafiuddin M."/>
            <person name="Mahmood N."/>
            <person name="Shommy N.S."/>
        </authorList>
    </citation>
    <scope>NUCLEOTIDE SEQUENCE [LARGE SCALE GENOMIC DNA]</scope>
    <source>
        <strain evidence="2">cv. O-4</strain>
    </source>
</reference>